<evidence type="ECO:0000259" key="1">
    <source>
        <dbReference type="Pfam" id="PF08241"/>
    </source>
</evidence>
<keyword evidence="3" id="KW-1185">Reference proteome</keyword>
<proteinExistence type="predicted"/>
<dbReference type="Gene3D" id="3.40.50.150">
    <property type="entry name" value="Vaccinia Virus protein VP39"/>
    <property type="match status" value="1"/>
</dbReference>
<dbReference type="InterPro" id="IPR013216">
    <property type="entry name" value="Methyltransf_11"/>
</dbReference>
<dbReference type="Proteomes" id="UP000831327">
    <property type="component" value="Chromosome"/>
</dbReference>
<reference evidence="2 3" key="1">
    <citation type="journal article" date="2016" name="Microbes Environ.">
        <title>Phylogenetically diverse aerobic anoxygenic phototrophic bacteria isolated from epilithic biofilms in Tama river, Japan.</title>
        <authorList>
            <person name="Hirose S."/>
            <person name="Matsuura K."/>
            <person name="Haruta S."/>
        </authorList>
    </citation>
    <scope>NUCLEOTIDE SEQUENCE [LARGE SCALE GENOMIC DNA]</scope>
    <source>
        <strain evidence="2 3">S08</strain>
    </source>
</reference>
<dbReference type="PANTHER" id="PTHR43591">
    <property type="entry name" value="METHYLTRANSFERASE"/>
    <property type="match status" value="1"/>
</dbReference>
<gene>
    <name evidence="2" type="ORF">Rmf_08340</name>
</gene>
<accession>A0ABN6NXX5</accession>
<name>A0ABN6NXX5_9PROT</name>
<organism evidence="2 3">
    <name type="scientific">Roseomonas fluvialis</name>
    <dbReference type="NCBI Taxonomy" id="1750527"/>
    <lineage>
        <taxon>Bacteria</taxon>
        <taxon>Pseudomonadati</taxon>
        <taxon>Pseudomonadota</taxon>
        <taxon>Alphaproteobacteria</taxon>
        <taxon>Acetobacterales</taxon>
        <taxon>Roseomonadaceae</taxon>
        <taxon>Roseomonas</taxon>
    </lineage>
</organism>
<dbReference type="SUPFAM" id="SSF53335">
    <property type="entry name" value="S-adenosyl-L-methionine-dependent methyltransferases"/>
    <property type="match status" value="1"/>
</dbReference>
<evidence type="ECO:0000313" key="2">
    <source>
        <dbReference type="EMBL" id="BDG70905.1"/>
    </source>
</evidence>
<feature type="domain" description="Methyltransferase type 11" evidence="1">
    <location>
        <begin position="129"/>
        <end position="219"/>
    </location>
</feature>
<dbReference type="EMBL" id="AP025637">
    <property type="protein sequence ID" value="BDG70905.1"/>
    <property type="molecule type" value="Genomic_DNA"/>
</dbReference>
<evidence type="ECO:0000313" key="3">
    <source>
        <dbReference type="Proteomes" id="UP000831327"/>
    </source>
</evidence>
<sequence length="505" mass="55019">MSQFAADDRRDLACPQCGSVLDGLRCTGCGAEYRRVLGVPFLGAFEGEDALGLIEIAANAPNRASLPVDPQAVERLDALCSGYQAAADKDAFRAANPEAQAWWFGHRYSEWVAVETLLDGTALAGRDVLDIGAGPGFDAWRLALRGARVTALEFSPILTEAGLKSFPSIRWIGGFSHALPFADASFDFVFINAALHHMRDIPASIAEALRVLRPGGTLITTGDPFRSDAFGPSHEFDIFDRHEAVLLGINEQIPRASDFLATLERHRGVLAPELFTQMLHGGRLGKGPDLTDWTAWDLDADSALLKARSGSLAMRVRLTAPWPAARHLQTAGILDPATFAAWLDEPERAVAELARIMPRAYLDTPFPGAPAKFDLLNGWRVARSTPTTRTAYRRARLFRTRAAAPVLRFEIRAATPAAFTFHANAQPAGAAEVGTDWTPVEVDVSAVPPHDPFVLELRREGERADFNAGCFDVRLPDARARFGAGLADWLRTLVPGRWRRRVTAG</sequence>
<dbReference type="InterPro" id="IPR029063">
    <property type="entry name" value="SAM-dependent_MTases_sf"/>
</dbReference>
<dbReference type="PANTHER" id="PTHR43591:SF24">
    <property type="entry name" value="2-METHOXY-6-POLYPRENYL-1,4-BENZOQUINOL METHYLASE, MITOCHONDRIAL"/>
    <property type="match status" value="1"/>
</dbReference>
<dbReference type="Pfam" id="PF08241">
    <property type="entry name" value="Methyltransf_11"/>
    <property type="match status" value="1"/>
</dbReference>
<dbReference type="RefSeq" id="WP_244458211.1">
    <property type="nucleotide sequence ID" value="NZ_AP025637.1"/>
</dbReference>
<dbReference type="CDD" id="cd02440">
    <property type="entry name" value="AdoMet_MTases"/>
    <property type="match status" value="1"/>
</dbReference>
<protein>
    <recommendedName>
        <fullName evidence="1">Methyltransferase type 11 domain-containing protein</fullName>
    </recommendedName>
</protein>